<evidence type="ECO:0000313" key="2">
    <source>
        <dbReference type="EMBL" id="MBU3076444.1"/>
    </source>
</evidence>
<dbReference type="EMBL" id="JAHKRT010000001">
    <property type="protein sequence ID" value="MBU3076444.1"/>
    <property type="molecule type" value="Genomic_DNA"/>
</dbReference>
<reference evidence="2 3" key="1">
    <citation type="submission" date="2021-06" db="EMBL/GenBank/DDBJ databases">
        <title>Sphingomonas sp. XMGL2, whole genome shotgun sequencing project.</title>
        <authorList>
            <person name="Zhao G."/>
            <person name="Shen L."/>
        </authorList>
    </citation>
    <scope>NUCLEOTIDE SEQUENCE [LARGE SCALE GENOMIC DNA]</scope>
    <source>
        <strain evidence="2 3">XMGL2</strain>
    </source>
</reference>
<evidence type="ECO:0000259" key="1">
    <source>
        <dbReference type="Pfam" id="PF01323"/>
    </source>
</evidence>
<protein>
    <submittedName>
        <fullName evidence="2">DsbA family oxidoreductase</fullName>
    </submittedName>
</protein>
<evidence type="ECO:0000313" key="3">
    <source>
        <dbReference type="Proteomes" id="UP000776276"/>
    </source>
</evidence>
<proteinExistence type="predicted"/>
<gene>
    <name evidence="2" type="ORF">KOF26_01090</name>
</gene>
<dbReference type="InterPro" id="IPR001853">
    <property type="entry name" value="DSBA-like_thioredoxin_dom"/>
</dbReference>
<organism evidence="2 3">
    <name type="scientific">Sphingomonas quercus</name>
    <dbReference type="NCBI Taxonomy" id="2842451"/>
    <lineage>
        <taxon>Bacteria</taxon>
        <taxon>Pseudomonadati</taxon>
        <taxon>Pseudomonadota</taxon>
        <taxon>Alphaproteobacteria</taxon>
        <taxon>Sphingomonadales</taxon>
        <taxon>Sphingomonadaceae</taxon>
        <taxon>Sphingomonas</taxon>
    </lineage>
</organism>
<sequence length="223" mass="24541">MPQHLKIDFVSDIACPWCVIGLGGLEQALDSLRGEIEADIAFHPFELNPDMPAGGENGLEHIARKYGMSPDQVRENRGRIRDRAAAIGFTMNSSDASRAYNTFDAHRLIAWAGEKGRQIEMKRQLFTLYFTDQKDVGDRDVLAAAAEAAGLDGAEARAVLDSDRYAEQVRAEEMLWRQRGINSVPAIVVGGRYLISGGQPPEEFVRQLRAISARLVEEQAAAG</sequence>
<keyword evidence="3" id="KW-1185">Reference proteome</keyword>
<dbReference type="PANTHER" id="PTHR13887">
    <property type="entry name" value="GLUTATHIONE S-TRANSFERASE KAPPA"/>
    <property type="match status" value="1"/>
</dbReference>
<dbReference type="CDD" id="cd03024">
    <property type="entry name" value="DsbA_FrnE"/>
    <property type="match status" value="1"/>
</dbReference>
<feature type="domain" description="DSBA-like thioredoxin" evidence="1">
    <location>
        <begin position="7"/>
        <end position="208"/>
    </location>
</feature>
<comment type="caution">
    <text evidence="2">The sequence shown here is derived from an EMBL/GenBank/DDBJ whole genome shotgun (WGS) entry which is preliminary data.</text>
</comment>
<dbReference type="Pfam" id="PF01323">
    <property type="entry name" value="DSBA"/>
    <property type="match status" value="1"/>
</dbReference>
<dbReference type="RefSeq" id="WP_216318656.1">
    <property type="nucleotide sequence ID" value="NZ_JAHKRT010000001.1"/>
</dbReference>
<dbReference type="PANTHER" id="PTHR13887:SF41">
    <property type="entry name" value="THIOREDOXIN SUPERFAMILY PROTEIN"/>
    <property type="match status" value="1"/>
</dbReference>
<accession>A0ABS6BE61</accession>
<name>A0ABS6BE61_9SPHN</name>
<dbReference type="Proteomes" id="UP000776276">
    <property type="component" value="Unassembled WGS sequence"/>
</dbReference>